<dbReference type="Proteomes" id="UP001214553">
    <property type="component" value="Chromosome"/>
</dbReference>
<evidence type="ECO:0000256" key="1">
    <source>
        <dbReference type="SAM" id="MobiDB-lite"/>
    </source>
</evidence>
<dbReference type="PANTHER" id="PTHR34580:SF1">
    <property type="entry name" value="PROTEIN PAFC"/>
    <property type="match status" value="1"/>
</dbReference>
<evidence type="ECO:0000313" key="6">
    <source>
        <dbReference type="Proteomes" id="UP001214553"/>
    </source>
</evidence>
<evidence type="ECO:0000313" key="5">
    <source>
        <dbReference type="EMBL" id="WEG10578.1"/>
    </source>
</evidence>
<dbReference type="Pfam" id="PF25583">
    <property type="entry name" value="WCX"/>
    <property type="match status" value="1"/>
</dbReference>
<feature type="domain" description="WCX" evidence="4">
    <location>
        <begin position="244"/>
        <end position="316"/>
    </location>
</feature>
<dbReference type="Pfam" id="PF19187">
    <property type="entry name" value="HTH_PafC"/>
    <property type="match status" value="1"/>
</dbReference>
<reference evidence="5 6" key="1">
    <citation type="submission" date="2023-03" db="EMBL/GenBank/DDBJ databases">
        <title>Genome sequence of Microbacterium sp. KACC 23027.</title>
        <authorList>
            <person name="Kim S."/>
            <person name="Heo J."/>
            <person name="Kwon S.-W."/>
        </authorList>
    </citation>
    <scope>NUCLEOTIDE SEQUENCE [LARGE SCALE GENOMIC DNA]</scope>
    <source>
        <strain evidence="5 6">KACC 23027</strain>
    </source>
</reference>
<dbReference type="InterPro" id="IPR026881">
    <property type="entry name" value="WYL_dom"/>
</dbReference>
<accession>A0ABY8C7I5</accession>
<evidence type="ECO:0000259" key="4">
    <source>
        <dbReference type="Pfam" id="PF25583"/>
    </source>
</evidence>
<dbReference type="Pfam" id="PF13280">
    <property type="entry name" value="WYL"/>
    <property type="match status" value="1"/>
</dbReference>
<sequence length="337" mass="35951">MTARPVLATDRAALMLQLVPYLIRKGEVSVAEAATDFDVTPAQMRSMVEKLTVIGRPGDNGYWQMANDLFDIDWDLLDEHDRISLTNAVGLEHAPRLTAREAAALLAGLQLARSLPGVGDSGVVAGLLAKLAGGASSTPADLIVAPEPVDDVRGSVDEALRHGVAVSFTYKAPDAPATTRTVDPVKVHIAEGQWYLQGWCHLRQAMRTFHLDRVSDLVLTDIAITHGEEQPPALFDMGETGNLVHIRFPAAVASLLRGYLDRAQAVTTSGELTQATIRVADPTSLKRLAAGRGGDVEILEPAGAREAAAEWARSALEQYTGDDSQGRAVSDSAHPEG</sequence>
<gene>
    <name evidence="5" type="ORF">PU630_08585</name>
</gene>
<name>A0ABY8C7I5_9MICO</name>
<dbReference type="EMBL" id="CP119108">
    <property type="protein sequence ID" value="WEG10578.1"/>
    <property type="molecule type" value="Genomic_DNA"/>
</dbReference>
<protein>
    <submittedName>
        <fullName evidence="5">WYL domain-containing protein</fullName>
    </submittedName>
</protein>
<dbReference type="InterPro" id="IPR057727">
    <property type="entry name" value="WCX_dom"/>
</dbReference>
<keyword evidence="6" id="KW-1185">Reference proteome</keyword>
<dbReference type="PROSITE" id="PS52050">
    <property type="entry name" value="WYL"/>
    <property type="match status" value="1"/>
</dbReference>
<dbReference type="PANTHER" id="PTHR34580">
    <property type="match status" value="1"/>
</dbReference>
<evidence type="ECO:0000259" key="2">
    <source>
        <dbReference type="Pfam" id="PF13280"/>
    </source>
</evidence>
<feature type="domain" description="PafC HTH" evidence="3">
    <location>
        <begin position="13"/>
        <end position="132"/>
    </location>
</feature>
<feature type="domain" description="WYL" evidence="2">
    <location>
        <begin position="155"/>
        <end position="217"/>
    </location>
</feature>
<proteinExistence type="predicted"/>
<dbReference type="PIRSF" id="PIRSF016838">
    <property type="entry name" value="PafC"/>
    <property type="match status" value="1"/>
</dbReference>
<feature type="region of interest" description="Disordered" evidence="1">
    <location>
        <begin position="317"/>
        <end position="337"/>
    </location>
</feature>
<dbReference type="InterPro" id="IPR051534">
    <property type="entry name" value="CBASS_pafABC_assoc_protein"/>
</dbReference>
<dbReference type="InterPro" id="IPR043839">
    <property type="entry name" value="PafC_HTH"/>
</dbReference>
<dbReference type="InterPro" id="IPR028349">
    <property type="entry name" value="PafC-like"/>
</dbReference>
<organism evidence="5 6">
    <name type="scientific">Microbacterium horticulturae</name>
    <dbReference type="NCBI Taxonomy" id="3028316"/>
    <lineage>
        <taxon>Bacteria</taxon>
        <taxon>Bacillati</taxon>
        <taxon>Actinomycetota</taxon>
        <taxon>Actinomycetes</taxon>
        <taxon>Micrococcales</taxon>
        <taxon>Microbacteriaceae</taxon>
        <taxon>Microbacterium</taxon>
    </lineage>
</organism>
<evidence type="ECO:0000259" key="3">
    <source>
        <dbReference type="Pfam" id="PF19187"/>
    </source>
</evidence>
<dbReference type="RefSeq" id="WP_275279959.1">
    <property type="nucleotide sequence ID" value="NZ_CP119108.1"/>
</dbReference>